<gene>
    <name evidence="2" type="ORF">SAMN02745196_01988</name>
</gene>
<keyword evidence="3" id="KW-1185">Reference proteome</keyword>
<dbReference type="InterPro" id="IPR050270">
    <property type="entry name" value="DegV_domain_contain"/>
</dbReference>
<dbReference type="GO" id="GO:0008289">
    <property type="term" value="F:lipid binding"/>
    <property type="evidence" value="ECO:0007669"/>
    <property type="project" value="UniProtKB-KW"/>
</dbReference>
<reference evidence="2 3" key="1">
    <citation type="submission" date="2016-11" db="EMBL/GenBank/DDBJ databases">
        <authorList>
            <person name="Jaros S."/>
            <person name="Januszkiewicz K."/>
            <person name="Wedrychowicz H."/>
        </authorList>
    </citation>
    <scope>NUCLEOTIDE SEQUENCE [LARGE SCALE GENOMIC DNA]</scope>
    <source>
        <strain evidence="2 3">DSM 3089</strain>
    </source>
</reference>
<dbReference type="OrthoDB" id="9780216at2"/>
<dbReference type="EMBL" id="FQXP01000007">
    <property type="protein sequence ID" value="SHH94594.1"/>
    <property type="molecule type" value="Genomic_DNA"/>
</dbReference>
<keyword evidence="1" id="KW-0446">Lipid-binding</keyword>
<evidence type="ECO:0000313" key="3">
    <source>
        <dbReference type="Proteomes" id="UP000184526"/>
    </source>
</evidence>
<dbReference type="STRING" id="1121306.SAMN02745196_01988"/>
<dbReference type="PROSITE" id="PS51482">
    <property type="entry name" value="DEGV"/>
    <property type="match status" value="1"/>
</dbReference>
<organism evidence="2 3">
    <name type="scientific">Clostridium collagenovorans DSM 3089</name>
    <dbReference type="NCBI Taxonomy" id="1121306"/>
    <lineage>
        <taxon>Bacteria</taxon>
        <taxon>Bacillati</taxon>
        <taxon>Bacillota</taxon>
        <taxon>Clostridia</taxon>
        <taxon>Eubacteriales</taxon>
        <taxon>Clostridiaceae</taxon>
        <taxon>Clostridium</taxon>
    </lineage>
</organism>
<name>A0A1M5X530_9CLOT</name>
<dbReference type="Pfam" id="PF02645">
    <property type="entry name" value="DegV"/>
    <property type="match status" value="1"/>
</dbReference>
<evidence type="ECO:0000313" key="2">
    <source>
        <dbReference type="EMBL" id="SHH94594.1"/>
    </source>
</evidence>
<dbReference type="InterPro" id="IPR003797">
    <property type="entry name" value="DegV"/>
</dbReference>
<dbReference type="PANTHER" id="PTHR33434:SF2">
    <property type="entry name" value="FATTY ACID-BINDING PROTEIN TM_1468"/>
    <property type="match status" value="1"/>
</dbReference>
<dbReference type="NCBIfam" id="TIGR00762">
    <property type="entry name" value="DegV"/>
    <property type="match status" value="1"/>
</dbReference>
<dbReference type="Gene3D" id="3.30.1180.10">
    <property type="match status" value="1"/>
</dbReference>
<dbReference type="InterPro" id="IPR043168">
    <property type="entry name" value="DegV_C"/>
</dbReference>
<dbReference type="SUPFAM" id="SSF82549">
    <property type="entry name" value="DAK1/DegV-like"/>
    <property type="match status" value="1"/>
</dbReference>
<accession>A0A1M5X530</accession>
<dbReference type="Proteomes" id="UP000184526">
    <property type="component" value="Unassembled WGS sequence"/>
</dbReference>
<sequence length="285" mass="31554">MAVKILTDSTSYIKDKVREELDIRRLCLSVTFPNESFKESEINNEDFYKKMNEYGIPVSSQPSVDEVFNEMNSIIKNGDSILCVLISSEMSGTYSTAHLVKNMILEETPDAQIEILDSRSNSMQLGFAAIVAARVAKEGKSLEEVKVEAEKIIARSRFLFIPDNLEYLKKGGRIGGASALIGSFLRIIPILTVENGVTTVITKIRTKSKAVAAMLDKMYQDIEKHGLGEVIVHHINCHDEATELANKIKEKLNVTPEIVDIGPVIGLHVGPGAIGIVYYTEEPLR</sequence>
<dbReference type="PANTHER" id="PTHR33434">
    <property type="entry name" value="DEGV DOMAIN-CONTAINING PROTEIN DR_1986-RELATED"/>
    <property type="match status" value="1"/>
</dbReference>
<proteinExistence type="predicted"/>
<protein>
    <submittedName>
        <fullName evidence="2">EDD domain protein, DegV family</fullName>
    </submittedName>
</protein>
<dbReference type="AlphaFoldDB" id="A0A1M5X530"/>
<dbReference type="Gene3D" id="3.40.50.10170">
    <property type="match status" value="1"/>
</dbReference>
<evidence type="ECO:0000256" key="1">
    <source>
        <dbReference type="ARBA" id="ARBA00023121"/>
    </source>
</evidence>
<dbReference type="RefSeq" id="WP_072831870.1">
    <property type="nucleotide sequence ID" value="NZ_FQXP01000007.1"/>
</dbReference>